<dbReference type="Proteomes" id="UP000759131">
    <property type="component" value="Unassembled WGS sequence"/>
</dbReference>
<dbReference type="PROSITE" id="PS50240">
    <property type="entry name" value="TRYPSIN_DOM"/>
    <property type="match status" value="1"/>
</dbReference>
<dbReference type="InterPro" id="IPR009003">
    <property type="entry name" value="Peptidase_S1_PA"/>
</dbReference>
<dbReference type="SUPFAM" id="SSF50494">
    <property type="entry name" value="Trypsin-like serine proteases"/>
    <property type="match status" value="1"/>
</dbReference>
<dbReference type="AlphaFoldDB" id="A0A7R9QL92"/>
<evidence type="ECO:0000256" key="1">
    <source>
        <dbReference type="ARBA" id="ARBA00022670"/>
    </source>
</evidence>
<dbReference type="OrthoDB" id="10004439at2759"/>
<keyword evidence="7" id="KW-1185">Reference proteome</keyword>
<proteinExistence type="predicted"/>
<dbReference type="PANTHER" id="PTHR24252">
    <property type="entry name" value="ACROSIN-RELATED"/>
    <property type="match status" value="1"/>
</dbReference>
<dbReference type="EMBL" id="OC902533">
    <property type="protein sequence ID" value="CAD7649548.1"/>
    <property type="molecule type" value="Genomic_DNA"/>
</dbReference>
<dbReference type="Pfam" id="PF00089">
    <property type="entry name" value="Trypsin"/>
    <property type="match status" value="1"/>
</dbReference>
<dbReference type="EMBL" id="CAJPIZ010047958">
    <property type="protein sequence ID" value="CAG2122496.1"/>
    <property type="molecule type" value="Genomic_DNA"/>
</dbReference>
<sequence length="230" mass="25684">NSIIQEDALCYIQGSQCEKLYKNKRKNVPNNSAPSAETHTNTTATEEAAKADHIDDLQCGVSSVMTDMASNLRIIGGRESTKGRWPWMVSILNRYHEPFCGGTIISPQFIITAAHCVRRRLYVRAGEHDLIFADGYEQQIRVSDIFVHPDYDAETVDNDIAVLRLRTPLKINRFVAPVCLPEPEDELAVNSLGTILGWGKRRNSALFGTDVLHQAQVPIADINDCKAVYE</sequence>
<feature type="non-terminal residue" evidence="6">
    <location>
        <position position="230"/>
    </location>
</feature>
<name>A0A7R9QL92_9ACAR</name>
<reference evidence="6" key="1">
    <citation type="submission" date="2020-11" db="EMBL/GenBank/DDBJ databases">
        <authorList>
            <person name="Tran Van P."/>
        </authorList>
    </citation>
    <scope>NUCLEOTIDE SEQUENCE</scope>
</reference>
<protein>
    <recommendedName>
        <fullName evidence="5">Peptidase S1 domain-containing protein</fullName>
    </recommendedName>
</protein>
<keyword evidence="1" id="KW-0645">Protease</keyword>
<evidence type="ECO:0000256" key="3">
    <source>
        <dbReference type="ARBA" id="ARBA00022825"/>
    </source>
</evidence>
<dbReference type="Gene3D" id="2.40.10.10">
    <property type="entry name" value="Trypsin-like serine proteases"/>
    <property type="match status" value="1"/>
</dbReference>
<dbReference type="CDD" id="cd00190">
    <property type="entry name" value="Tryp_SPc"/>
    <property type="match status" value="1"/>
</dbReference>
<evidence type="ECO:0000313" key="6">
    <source>
        <dbReference type="EMBL" id="CAD7649548.1"/>
    </source>
</evidence>
<dbReference type="PRINTS" id="PR00722">
    <property type="entry name" value="CHYMOTRYPSIN"/>
</dbReference>
<dbReference type="GO" id="GO:0004252">
    <property type="term" value="F:serine-type endopeptidase activity"/>
    <property type="evidence" value="ECO:0007669"/>
    <property type="project" value="InterPro"/>
</dbReference>
<dbReference type="InterPro" id="IPR001314">
    <property type="entry name" value="Peptidase_S1A"/>
</dbReference>
<evidence type="ECO:0000313" key="7">
    <source>
        <dbReference type="Proteomes" id="UP000759131"/>
    </source>
</evidence>
<dbReference type="InterPro" id="IPR018114">
    <property type="entry name" value="TRYPSIN_HIS"/>
</dbReference>
<dbReference type="FunFam" id="2.40.10.10:FF:000118">
    <property type="entry name" value="Chymotrypsinogen A"/>
    <property type="match status" value="1"/>
</dbReference>
<keyword evidence="4" id="KW-1015">Disulfide bond</keyword>
<organism evidence="6">
    <name type="scientific">Medioppia subpectinata</name>
    <dbReference type="NCBI Taxonomy" id="1979941"/>
    <lineage>
        <taxon>Eukaryota</taxon>
        <taxon>Metazoa</taxon>
        <taxon>Ecdysozoa</taxon>
        <taxon>Arthropoda</taxon>
        <taxon>Chelicerata</taxon>
        <taxon>Arachnida</taxon>
        <taxon>Acari</taxon>
        <taxon>Acariformes</taxon>
        <taxon>Sarcoptiformes</taxon>
        <taxon>Oribatida</taxon>
        <taxon>Brachypylina</taxon>
        <taxon>Oppioidea</taxon>
        <taxon>Oppiidae</taxon>
        <taxon>Medioppia</taxon>
    </lineage>
</organism>
<evidence type="ECO:0000256" key="4">
    <source>
        <dbReference type="ARBA" id="ARBA00023157"/>
    </source>
</evidence>
<dbReference type="GO" id="GO:0006508">
    <property type="term" value="P:proteolysis"/>
    <property type="evidence" value="ECO:0007669"/>
    <property type="project" value="UniProtKB-KW"/>
</dbReference>
<feature type="domain" description="Peptidase S1" evidence="5">
    <location>
        <begin position="74"/>
        <end position="230"/>
    </location>
</feature>
<accession>A0A7R9QL92</accession>
<dbReference type="PANTHER" id="PTHR24252:SF7">
    <property type="entry name" value="HYALIN"/>
    <property type="match status" value="1"/>
</dbReference>
<dbReference type="SMART" id="SM00020">
    <property type="entry name" value="Tryp_SPc"/>
    <property type="match status" value="1"/>
</dbReference>
<keyword evidence="3" id="KW-0720">Serine protease</keyword>
<gene>
    <name evidence="6" type="ORF">OSB1V03_LOCUS22442</name>
</gene>
<dbReference type="InterPro" id="IPR043504">
    <property type="entry name" value="Peptidase_S1_PA_chymotrypsin"/>
</dbReference>
<dbReference type="PROSITE" id="PS00134">
    <property type="entry name" value="TRYPSIN_HIS"/>
    <property type="match status" value="1"/>
</dbReference>
<evidence type="ECO:0000259" key="5">
    <source>
        <dbReference type="PROSITE" id="PS50240"/>
    </source>
</evidence>
<feature type="non-terminal residue" evidence="6">
    <location>
        <position position="1"/>
    </location>
</feature>
<evidence type="ECO:0000256" key="2">
    <source>
        <dbReference type="ARBA" id="ARBA00022801"/>
    </source>
</evidence>
<dbReference type="InterPro" id="IPR001254">
    <property type="entry name" value="Trypsin_dom"/>
</dbReference>
<keyword evidence="2" id="KW-0378">Hydrolase</keyword>